<organism evidence="2 3">
    <name type="scientific">Ascobolus immersus RN42</name>
    <dbReference type="NCBI Taxonomy" id="1160509"/>
    <lineage>
        <taxon>Eukaryota</taxon>
        <taxon>Fungi</taxon>
        <taxon>Dikarya</taxon>
        <taxon>Ascomycota</taxon>
        <taxon>Pezizomycotina</taxon>
        <taxon>Pezizomycetes</taxon>
        <taxon>Pezizales</taxon>
        <taxon>Ascobolaceae</taxon>
        <taxon>Ascobolus</taxon>
    </lineage>
</organism>
<sequence>MVLSGLRYRIQLALKDRPWPPSASPPLNSTASPQQPTNFTTHTTTPPNIRLPLGAFCKEELTTIRFSSRRRITNIANTTRKSKAKGYTATESPRKHHHHHAGQDSEGKGVLDLRKEESARPQKKKKTQATITSPPFVIDSDDPTALNLAPKLTTRSPPSSTVLTKALTSPAHNSSKPAAGVSTTAPERKKTSKRQKVFEAVPEKLREKKIPEGETSKKALTKYAGACLLYSCGKMGGKEGFRDVERLLNIKSTRKSDMVQFYSEDWADDTFRLDGAQQIRNFIEQLRTDNPLDVDAVSPVYERLCSSGRMTDEKAPIKIFAAVMLGASMAGVPFSTEEASAMMPVGQVDEGLVEYLAAFRKLLLAGDGLSAIRLGRKG</sequence>
<protein>
    <submittedName>
        <fullName evidence="2">Uncharacterized protein</fullName>
    </submittedName>
</protein>
<proteinExistence type="predicted"/>
<reference evidence="2 3" key="1">
    <citation type="journal article" date="2018" name="Nat. Ecol. Evol.">
        <title>Pezizomycetes genomes reveal the molecular basis of ectomycorrhizal truffle lifestyle.</title>
        <authorList>
            <person name="Murat C."/>
            <person name="Payen T."/>
            <person name="Noel B."/>
            <person name="Kuo A."/>
            <person name="Morin E."/>
            <person name="Chen J."/>
            <person name="Kohler A."/>
            <person name="Krizsan K."/>
            <person name="Balestrini R."/>
            <person name="Da Silva C."/>
            <person name="Montanini B."/>
            <person name="Hainaut M."/>
            <person name="Levati E."/>
            <person name="Barry K.W."/>
            <person name="Belfiori B."/>
            <person name="Cichocki N."/>
            <person name="Clum A."/>
            <person name="Dockter R.B."/>
            <person name="Fauchery L."/>
            <person name="Guy J."/>
            <person name="Iotti M."/>
            <person name="Le Tacon F."/>
            <person name="Lindquist E.A."/>
            <person name="Lipzen A."/>
            <person name="Malagnac F."/>
            <person name="Mello A."/>
            <person name="Molinier V."/>
            <person name="Miyauchi S."/>
            <person name="Poulain J."/>
            <person name="Riccioni C."/>
            <person name="Rubini A."/>
            <person name="Sitrit Y."/>
            <person name="Splivallo R."/>
            <person name="Traeger S."/>
            <person name="Wang M."/>
            <person name="Zifcakova L."/>
            <person name="Wipf D."/>
            <person name="Zambonelli A."/>
            <person name="Paolocci F."/>
            <person name="Nowrousian M."/>
            <person name="Ottonello S."/>
            <person name="Baldrian P."/>
            <person name="Spatafora J.W."/>
            <person name="Henrissat B."/>
            <person name="Nagy L.G."/>
            <person name="Aury J.M."/>
            <person name="Wincker P."/>
            <person name="Grigoriev I.V."/>
            <person name="Bonfante P."/>
            <person name="Martin F.M."/>
        </authorList>
    </citation>
    <scope>NUCLEOTIDE SEQUENCE [LARGE SCALE GENOMIC DNA]</scope>
    <source>
        <strain evidence="2 3">RN42</strain>
    </source>
</reference>
<evidence type="ECO:0000256" key="1">
    <source>
        <dbReference type="SAM" id="MobiDB-lite"/>
    </source>
</evidence>
<feature type="compositionally biased region" description="Basic and acidic residues" evidence="1">
    <location>
        <begin position="101"/>
        <end position="120"/>
    </location>
</feature>
<keyword evidence="3" id="KW-1185">Reference proteome</keyword>
<dbReference type="EMBL" id="ML119860">
    <property type="protein sequence ID" value="RPA72479.1"/>
    <property type="molecule type" value="Genomic_DNA"/>
</dbReference>
<name>A0A3N4HE28_ASCIM</name>
<gene>
    <name evidence="2" type="ORF">BJ508DRAFT_381535</name>
</gene>
<feature type="region of interest" description="Disordered" evidence="1">
    <location>
        <begin position="16"/>
        <end position="47"/>
    </location>
</feature>
<accession>A0A3N4HE28</accession>
<evidence type="ECO:0000313" key="2">
    <source>
        <dbReference type="EMBL" id="RPA72479.1"/>
    </source>
</evidence>
<feature type="compositionally biased region" description="Polar residues" evidence="1">
    <location>
        <begin position="153"/>
        <end position="185"/>
    </location>
</feature>
<feature type="compositionally biased region" description="Low complexity" evidence="1">
    <location>
        <begin position="33"/>
        <end position="47"/>
    </location>
</feature>
<dbReference type="Proteomes" id="UP000275078">
    <property type="component" value="Unassembled WGS sequence"/>
</dbReference>
<feature type="region of interest" description="Disordered" evidence="1">
    <location>
        <begin position="72"/>
        <end position="196"/>
    </location>
</feature>
<dbReference type="AlphaFoldDB" id="A0A3N4HE28"/>
<evidence type="ECO:0000313" key="3">
    <source>
        <dbReference type="Proteomes" id="UP000275078"/>
    </source>
</evidence>